<dbReference type="WBParaSite" id="SMRG1_52720.13">
    <property type="protein sequence ID" value="SMRG1_52720.13"/>
    <property type="gene ID" value="SMRG1_52720"/>
</dbReference>
<organism evidence="9 10">
    <name type="scientific">Schistosoma margrebowiei</name>
    <dbReference type="NCBI Taxonomy" id="48269"/>
    <lineage>
        <taxon>Eukaryota</taxon>
        <taxon>Metazoa</taxon>
        <taxon>Spiralia</taxon>
        <taxon>Lophotrochozoa</taxon>
        <taxon>Platyhelminthes</taxon>
        <taxon>Trematoda</taxon>
        <taxon>Digenea</taxon>
        <taxon>Strigeidida</taxon>
        <taxon>Schistosomatoidea</taxon>
        <taxon>Schistosomatidae</taxon>
        <taxon>Schistosoma</taxon>
    </lineage>
</organism>
<protein>
    <recommendedName>
        <fullName evidence="6">Enhancer of polycomb-like protein</fullName>
    </recommendedName>
</protein>
<name>A0AA84ZWN5_9TREM</name>
<dbReference type="Pfam" id="PF10513">
    <property type="entry name" value="EPL1"/>
    <property type="match status" value="1"/>
</dbReference>
<sequence length="731" mass="83519">MYILSFQFFLSFQYHRNYVHLLSMSLLFLFLFSAMSKVSFRARQIDFNKPLPILKHGSELFLEISENALVNRGVPQIPSGMEKEEENEHHFLEVIQALQLRTDSDVKIPVPEIIDKENDYKRVYPDSFSLPKQLLHIRTIVFSEEEPIEYDMDSEDEEWFQKSDLGITPEKFESMIDRLERGCGQKVMNLEEAKYLLQDHPSLVIAVYDYWLNKRVQSRQPLLYAVRQERRDGGSNTDPYVAFRRRSEKMQTRKNRKSDEQSYERMLILREQMDSLGEILGRLVKREATKEAIVNCDYRCFQLRCKLCDWEGSSLVEAETLVRNHHEDEGVVTMKSLKDNKRRPNRKRKLVKRFSNLPNPTSSDEASDNDDDDDQSGPFSFVRTPGCRYLKPRSLLEECSTLPSLHPSRSPYSCYTLATIPRLCHTKHLTYTGYIRRRLGRGGRIICDRVAAPTPLSAYLQSYDANLRSSGSANPSLIPSNVCWRQSQTKDVALFNRLKTSIFSSHRGRPSFSWPVSETIFPPIPFEPILIESKGPTDHRSSPIFYSKTDCPTTSRKHPDGVTIDEVALDAGRELNDVPNDGLLIQEKHSPLHPQNDLMPKKSVNVSSAVMIPITNPNMCQASQAILVPKPSNSLVSTHRLWRKLARPYGVTLQPSEFPRSHSVDVSFSNSNGNGLSSTDNKMLLTDPSVLPPPKVRCLTRDCGSRDSKVPGPQLHVTNGVSPTQIFQLPT</sequence>
<evidence type="ECO:0000256" key="2">
    <source>
        <dbReference type="ARBA" id="ARBA00008035"/>
    </source>
</evidence>
<comment type="similarity">
    <text evidence="2 6">Belongs to the enhancer of polycomb family.</text>
</comment>
<dbReference type="AlphaFoldDB" id="A0AA84ZWN5"/>
<evidence type="ECO:0000256" key="3">
    <source>
        <dbReference type="ARBA" id="ARBA00023015"/>
    </source>
</evidence>
<feature type="domain" description="Enhancer of polycomb-like N-terminal" evidence="8">
    <location>
        <begin position="41"/>
        <end position="181"/>
    </location>
</feature>
<evidence type="ECO:0000256" key="4">
    <source>
        <dbReference type="ARBA" id="ARBA00023163"/>
    </source>
</evidence>
<dbReference type="GO" id="GO:0035267">
    <property type="term" value="C:NuA4 histone acetyltransferase complex"/>
    <property type="evidence" value="ECO:0007669"/>
    <property type="project" value="InterPro"/>
</dbReference>
<feature type="compositionally biased region" description="Acidic residues" evidence="7">
    <location>
        <begin position="365"/>
        <end position="375"/>
    </location>
</feature>
<evidence type="ECO:0000256" key="6">
    <source>
        <dbReference type="RuleBase" id="RU361124"/>
    </source>
</evidence>
<dbReference type="InterPro" id="IPR024943">
    <property type="entry name" value="Enhancer_polycomb"/>
</dbReference>
<evidence type="ECO:0000256" key="5">
    <source>
        <dbReference type="ARBA" id="ARBA00023242"/>
    </source>
</evidence>
<reference evidence="10" key="1">
    <citation type="submission" date="2023-11" db="UniProtKB">
        <authorList>
            <consortium name="WormBaseParasite"/>
        </authorList>
    </citation>
    <scope>IDENTIFICATION</scope>
</reference>
<dbReference type="PANTHER" id="PTHR14898">
    <property type="entry name" value="ENHANCER OF POLYCOMB"/>
    <property type="match status" value="1"/>
</dbReference>
<feature type="region of interest" description="Disordered" evidence="7">
    <location>
        <begin position="333"/>
        <end position="380"/>
    </location>
</feature>
<evidence type="ECO:0000313" key="9">
    <source>
        <dbReference type="Proteomes" id="UP000050790"/>
    </source>
</evidence>
<accession>A0AA84ZWN5</accession>
<keyword evidence="3 6" id="KW-0805">Transcription regulation</keyword>
<evidence type="ECO:0000256" key="1">
    <source>
        <dbReference type="ARBA" id="ARBA00004123"/>
    </source>
</evidence>
<evidence type="ECO:0000313" key="10">
    <source>
        <dbReference type="WBParaSite" id="SMRG1_52720.13"/>
    </source>
</evidence>
<evidence type="ECO:0000256" key="7">
    <source>
        <dbReference type="SAM" id="MobiDB-lite"/>
    </source>
</evidence>
<dbReference type="Proteomes" id="UP000050790">
    <property type="component" value="Unassembled WGS sequence"/>
</dbReference>
<dbReference type="GO" id="GO:0006357">
    <property type="term" value="P:regulation of transcription by RNA polymerase II"/>
    <property type="evidence" value="ECO:0007669"/>
    <property type="project" value="InterPro"/>
</dbReference>
<dbReference type="GO" id="GO:0005634">
    <property type="term" value="C:nucleus"/>
    <property type="evidence" value="ECO:0007669"/>
    <property type="project" value="UniProtKB-SubCell"/>
</dbReference>
<feature type="compositionally biased region" description="Basic residues" evidence="7">
    <location>
        <begin position="340"/>
        <end position="352"/>
    </location>
</feature>
<proteinExistence type="inferred from homology"/>
<dbReference type="InterPro" id="IPR019542">
    <property type="entry name" value="Enhancer_polycomb-like_N"/>
</dbReference>
<evidence type="ECO:0000259" key="8">
    <source>
        <dbReference type="Pfam" id="PF10513"/>
    </source>
</evidence>
<comment type="subcellular location">
    <subcellularLocation>
        <location evidence="1 6">Nucleus</location>
    </subcellularLocation>
</comment>
<keyword evidence="4 6" id="KW-0804">Transcription</keyword>
<keyword evidence="5 6" id="KW-0539">Nucleus</keyword>